<organism evidence="3 4">
    <name type="scientific">Rhodobaculum claviforme</name>
    <dbReference type="NCBI Taxonomy" id="1549854"/>
    <lineage>
        <taxon>Bacteria</taxon>
        <taxon>Pseudomonadati</taxon>
        <taxon>Pseudomonadota</taxon>
        <taxon>Alphaproteobacteria</taxon>
        <taxon>Rhodobacterales</taxon>
        <taxon>Paracoccaceae</taxon>
        <taxon>Rhodobaculum</taxon>
    </lineage>
</organism>
<dbReference type="Proteomes" id="UP000706333">
    <property type="component" value="Unassembled WGS sequence"/>
</dbReference>
<feature type="region of interest" description="Disordered" evidence="1">
    <location>
        <begin position="1"/>
        <end position="36"/>
    </location>
</feature>
<feature type="compositionally biased region" description="Low complexity" evidence="1">
    <location>
        <begin position="16"/>
        <end position="32"/>
    </location>
</feature>
<dbReference type="GO" id="GO:0008408">
    <property type="term" value="F:3'-5' exonuclease activity"/>
    <property type="evidence" value="ECO:0007669"/>
    <property type="project" value="TreeGrafter"/>
</dbReference>
<reference evidence="3" key="1">
    <citation type="submission" date="2017-05" db="EMBL/GenBank/DDBJ databases">
        <authorList>
            <person name="Imhoff J.F."/>
            <person name="Rahn T."/>
            <person name="Kuenzel S."/>
            <person name="Neulinger S.C."/>
        </authorList>
    </citation>
    <scope>NUCLEOTIDE SEQUENCE</scope>
    <source>
        <strain evidence="3">LMG 28126</strain>
    </source>
</reference>
<comment type="caution">
    <text evidence="3">The sequence shown here is derived from an EMBL/GenBank/DDBJ whole genome shotgun (WGS) entry which is preliminary data.</text>
</comment>
<evidence type="ECO:0000259" key="2">
    <source>
        <dbReference type="SMART" id="SM00479"/>
    </source>
</evidence>
<evidence type="ECO:0000256" key="1">
    <source>
        <dbReference type="SAM" id="MobiDB-lite"/>
    </source>
</evidence>
<dbReference type="InterPro" id="IPR036397">
    <property type="entry name" value="RNaseH_sf"/>
</dbReference>
<feature type="compositionally biased region" description="Basic and acidic residues" evidence="1">
    <location>
        <begin position="1"/>
        <end position="12"/>
    </location>
</feature>
<evidence type="ECO:0000313" key="4">
    <source>
        <dbReference type="Proteomes" id="UP000706333"/>
    </source>
</evidence>
<dbReference type="SMART" id="SM00479">
    <property type="entry name" value="EXOIII"/>
    <property type="match status" value="1"/>
</dbReference>
<keyword evidence="4" id="KW-1185">Reference proteome</keyword>
<dbReference type="Pfam" id="PF00929">
    <property type="entry name" value="RNase_T"/>
    <property type="match status" value="1"/>
</dbReference>
<gene>
    <name evidence="3" type="ORF">CCR87_13955</name>
</gene>
<dbReference type="AlphaFoldDB" id="A0A934TNA6"/>
<evidence type="ECO:0000313" key="3">
    <source>
        <dbReference type="EMBL" id="MBK5928422.1"/>
    </source>
</evidence>
<accession>A0A934TNA6</accession>
<dbReference type="Gene3D" id="3.30.420.10">
    <property type="entry name" value="Ribonuclease H-like superfamily/Ribonuclease H"/>
    <property type="match status" value="1"/>
</dbReference>
<proteinExistence type="predicted"/>
<dbReference type="PANTHER" id="PTHR30231">
    <property type="entry name" value="DNA POLYMERASE III SUBUNIT EPSILON"/>
    <property type="match status" value="1"/>
</dbReference>
<dbReference type="PANTHER" id="PTHR30231:SF42">
    <property type="entry name" value="EXONUCLEASE"/>
    <property type="match status" value="1"/>
</dbReference>
<protein>
    <recommendedName>
        <fullName evidence="2">Exonuclease domain-containing protein</fullName>
    </recommendedName>
</protein>
<dbReference type="InterPro" id="IPR013520">
    <property type="entry name" value="Ribonucl_H"/>
</dbReference>
<dbReference type="SUPFAM" id="SSF53098">
    <property type="entry name" value="Ribonuclease H-like"/>
    <property type="match status" value="1"/>
</dbReference>
<dbReference type="InterPro" id="IPR012337">
    <property type="entry name" value="RNaseH-like_sf"/>
</dbReference>
<dbReference type="GO" id="GO:0005829">
    <property type="term" value="C:cytosol"/>
    <property type="evidence" value="ECO:0007669"/>
    <property type="project" value="TreeGrafter"/>
</dbReference>
<name>A0A934TNA6_9RHOB</name>
<feature type="domain" description="Exonuclease" evidence="2">
    <location>
        <begin position="48"/>
        <end position="213"/>
    </location>
</feature>
<reference evidence="3" key="2">
    <citation type="journal article" date="2020" name="Microorganisms">
        <title>Osmotic Adaptation and Compatible Solute Biosynthesis of Phototrophic Bacteria as Revealed from Genome Analyses.</title>
        <authorList>
            <person name="Imhoff J.F."/>
            <person name="Rahn T."/>
            <person name="Kunzel S."/>
            <person name="Keller A."/>
            <person name="Neulinger S.C."/>
        </authorList>
    </citation>
    <scope>NUCLEOTIDE SEQUENCE</scope>
    <source>
        <strain evidence="3">LMG 28126</strain>
    </source>
</reference>
<dbReference type="EMBL" id="NHSD01000303">
    <property type="protein sequence ID" value="MBK5928422.1"/>
    <property type="molecule type" value="Genomic_DNA"/>
</dbReference>
<sequence length="228" mass="24389">MVHFRQDRHDGPRSTGGAPPRRGDAGPAPGGADRVRRHAPAVPVGDFRFIALDVETACGDAASICQIGIACVAADNRIETYSTLVNPGTRFDPFNTRLHGIGPGHVRDAPRFAEVLADLLPLLSRHCLVQHSGFDSRAIAAACAGCGIEVPALRWSDSVRIARRAWPELKGNGGHGLGNLRKVLGLTFDHHDAGEDARAAALVVLHAEAHLRMPFEVLIGREARHPEA</sequence>
<dbReference type="GO" id="GO:0006259">
    <property type="term" value="P:DNA metabolic process"/>
    <property type="evidence" value="ECO:0007669"/>
    <property type="project" value="UniProtKB-ARBA"/>
</dbReference>
<dbReference type="GO" id="GO:0003676">
    <property type="term" value="F:nucleic acid binding"/>
    <property type="evidence" value="ECO:0007669"/>
    <property type="project" value="InterPro"/>
</dbReference>